<dbReference type="RefSeq" id="WP_098153427.1">
    <property type="nucleotide sequence ID" value="NZ_PDDY01000003.1"/>
</dbReference>
<dbReference type="InterPro" id="IPR010992">
    <property type="entry name" value="IHF-like_DNA-bd_dom_sf"/>
</dbReference>
<comment type="similarity">
    <text evidence="1">Belongs to the bacterial histone-like protein family.</text>
</comment>
<sequence length="110" mass="12731">MNLNKQDFARQIAGRHSITVRQAYQIVADLHQHLVDCLVEDQVLIWKGLGTIRVIPWKNRVVKIPTGVHTRRPGAVRSTFKLADEVQQTIERRIAERMDHETVNSPDDQR</sequence>
<dbReference type="Gene3D" id="4.10.520.10">
    <property type="entry name" value="IHF-like DNA-binding proteins"/>
    <property type="match status" value="1"/>
</dbReference>
<organism evidence="3 4">
    <name type="scientific">Burkholderia gladioli</name>
    <name type="common">Pseudomonas marginata</name>
    <name type="synonym">Phytomonas marginata</name>
    <dbReference type="NCBI Taxonomy" id="28095"/>
    <lineage>
        <taxon>Bacteria</taxon>
        <taxon>Pseudomonadati</taxon>
        <taxon>Pseudomonadota</taxon>
        <taxon>Betaproteobacteria</taxon>
        <taxon>Burkholderiales</taxon>
        <taxon>Burkholderiaceae</taxon>
        <taxon>Burkholderia</taxon>
    </lineage>
</organism>
<accession>A0A2A7SA19</accession>
<evidence type="ECO:0000313" key="3">
    <source>
        <dbReference type="EMBL" id="PEH40497.1"/>
    </source>
</evidence>
<dbReference type="GO" id="GO:0003677">
    <property type="term" value="F:DNA binding"/>
    <property type="evidence" value="ECO:0007669"/>
    <property type="project" value="UniProtKB-KW"/>
</dbReference>
<evidence type="ECO:0008006" key="5">
    <source>
        <dbReference type="Google" id="ProtNLM"/>
    </source>
</evidence>
<dbReference type="AlphaFoldDB" id="A0A2A7SA19"/>
<dbReference type="Pfam" id="PF00216">
    <property type="entry name" value="Bac_DNA_binding"/>
    <property type="match status" value="1"/>
</dbReference>
<dbReference type="InterPro" id="IPR000119">
    <property type="entry name" value="Hist_DNA-bd"/>
</dbReference>
<evidence type="ECO:0000313" key="4">
    <source>
        <dbReference type="Proteomes" id="UP000220629"/>
    </source>
</evidence>
<protein>
    <recommendedName>
        <fullName evidence="5">HU family DNA-binding protein</fullName>
    </recommendedName>
</protein>
<evidence type="ECO:0000256" key="1">
    <source>
        <dbReference type="ARBA" id="ARBA00010529"/>
    </source>
</evidence>
<dbReference type="Proteomes" id="UP000220629">
    <property type="component" value="Unassembled WGS sequence"/>
</dbReference>
<gene>
    <name evidence="3" type="ORF">CRM94_17460</name>
</gene>
<comment type="caution">
    <text evidence="3">The sequence shown here is derived from an EMBL/GenBank/DDBJ whole genome shotgun (WGS) entry which is preliminary data.</text>
</comment>
<keyword evidence="2" id="KW-0238">DNA-binding</keyword>
<dbReference type="GO" id="GO:0030527">
    <property type="term" value="F:structural constituent of chromatin"/>
    <property type="evidence" value="ECO:0007669"/>
    <property type="project" value="InterPro"/>
</dbReference>
<proteinExistence type="inferred from homology"/>
<reference evidence="4" key="1">
    <citation type="submission" date="2017-09" db="EMBL/GenBank/DDBJ databases">
        <title>FDA dAtabase for Regulatory Grade micrObial Sequences (FDA-ARGOS): Supporting development and validation of Infectious Disease Dx tests.</title>
        <authorList>
            <person name="Minogue T."/>
            <person name="Wolcott M."/>
            <person name="Wasieloski L."/>
            <person name="Aguilar W."/>
            <person name="Moore D."/>
            <person name="Tallon L."/>
            <person name="Sadzewicz L."/>
            <person name="Ott S."/>
            <person name="Zhao X."/>
            <person name="Nagaraj S."/>
            <person name="Vavikolanu K."/>
            <person name="Aluvathingal J."/>
            <person name="Nadendla S."/>
            <person name="Sichtig H."/>
        </authorList>
    </citation>
    <scope>NUCLEOTIDE SEQUENCE [LARGE SCALE GENOMIC DNA]</scope>
    <source>
        <strain evidence="4">FDAARGOS_390</strain>
    </source>
</reference>
<dbReference type="SUPFAM" id="SSF47729">
    <property type="entry name" value="IHF-like DNA-binding proteins"/>
    <property type="match status" value="1"/>
</dbReference>
<dbReference type="EMBL" id="PDDY01000003">
    <property type="protein sequence ID" value="PEH40497.1"/>
    <property type="molecule type" value="Genomic_DNA"/>
</dbReference>
<name>A0A2A7SA19_BURGA</name>
<evidence type="ECO:0000256" key="2">
    <source>
        <dbReference type="ARBA" id="ARBA00023125"/>
    </source>
</evidence>